<dbReference type="RefSeq" id="WP_117394960.1">
    <property type="nucleotide sequence ID" value="NZ_CP021330.1"/>
</dbReference>
<evidence type="ECO:0000313" key="8">
    <source>
        <dbReference type="Proteomes" id="UP000258927"/>
    </source>
</evidence>
<evidence type="ECO:0000256" key="4">
    <source>
        <dbReference type="ARBA" id="ARBA00022989"/>
    </source>
</evidence>
<evidence type="ECO:0000256" key="2">
    <source>
        <dbReference type="ARBA" id="ARBA00022475"/>
    </source>
</evidence>
<sequence>MSPASQISKSPPTAVLSNSSPQFAKPQMVLLVVGTLITSLAQGFMLVGVPWLIVQMPGGTPLLGTASFLINILIFFSGPLIGAWMDRHNRKTSFVGIRLVAALGLVISAALSHHELTLPWAFICTLTLVNFVVTFDQSARVAYAQSLLDRSKFRTINTIFELQNQAGNLVVGASMAMIITHLSPQIIMWGLMSLFFTSGILLALLPGSPPVDRDTHQPLLAALRDAAQYLKTRPRLAVLSVVSFAPYICVQTGNFLVPVLLAHTLNGTVEDFALFEISFALGAIGVALSARVTARFSPFALMLMSMSAFTLWYLSQIIWPSMLTIIWFAFVAGWGNSTVRIARNSWLMDEVPAQYMARVLAFLQTIMIAMKIVALGLATWFATSLSPWHALAIIGVGQVVALGVMVIVAYLKYQRRHTAAKATMI</sequence>
<name>A0A2R4MB55_9HYPH</name>
<dbReference type="SUPFAM" id="SSF103473">
    <property type="entry name" value="MFS general substrate transporter"/>
    <property type="match status" value="1"/>
</dbReference>
<feature type="transmembrane region" description="Helical" evidence="6">
    <location>
        <begin position="117"/>
        <end position="135"/>
    </location>
</feature>
<dbReference type="Proteomes" id="UP000258927">
    <property type="component" value="Chromosome"/>
</dbReference>
<feature type="transmembrane region" description="Helical" evidence="6">
    <location>
        <begin position="186"/>
        <end position="205"/>
    </location>
</feature>
<keyword evidence="8" id="KW-1185">Reference proteome</keyword>
<dbReference type="KEGG" id="mmyr:MXMO3_00707"/>
<dbReference type="InterPro" id="IPR011701">
    <property type="entry name" value="MFS"/>
</dbReference>
<gene>
    <name evidence="7" type="ORF">MXMO3_00707</name>
</gene>
<feature type="transmembrane region" description="Helical" evidence="6">
    <location>
        <begin position="92"/>
        <end position="111"/>
    </location>
</feature>
<evidence type="ECO:0000256" key="1">
    <source>
        <dbReference type="ARBA" id="ARBA00004651"/>
    </source>
</evidence>
<keyword evidence="4 6" id="KW-1133">Transmembrane helix</keyword>
<reference evidence="7 8" key="1">
    <citation type="submission" date="2017-05" db="EMBL/GenBank/DDBJ databases">
        <title>Genome Analysis of Maritalea myrionectae HL2708#5.</title>
        <authorList>
            <consortium name="Cotde Inc.-PKNU"/>
            <person name="Jang D."/>
            <person name="Oh H.-M."/>
        </authorList>
    </citation>
    <scope>NUCLEOTIDE SEQUENCE [LARGE SCALE GENOMIC DNA]</scope>
    <source>
        <strain evidence="7 8">HL2708#5</strain>
    </source>
</reference>
<evidence type="ECO:0000256" key="6">
    <source>
        <dbReference type="SAM" id="Phobius"/>
    </source>
</evidence>
<dbReference type="Pfam" id="PF07690">
    <property type="entry name" value="MFS_1"/>
    <property type="match status" value="1"/>
</dbReference>
<feature type="transmembrane region" description="Helical" evidence="6">
    <location>
        <begin position="272"/>
        <end position="292"/>
    </location>
</feature>
<feature type="transmembrane region" description="Helical" evidence="6">
    <location>
        <begin position="355"/>
        <end position="382"/>
    </location>
</feature>
<keyword evidence="3 6" id="KW-0812">Transmembrane</keyword>
<dbReference type="GO" id="GO:0005886">
    <property type="term" value="C:plasma membrane"/>
    <property type="evidence" value="ECO:0007669"/>
    <property type="project" value="UniProtKB-SubCell"/>
</dbReference>
<evidence type="ECO:0000256" key="5">
    <source>
        <dbReference type="ARBA" id="ARBA00023136"/>
    </source>
</evidence>
<feature type="transmembrane region" description="Helical" evidence="6">
    <location>
        <begin position="388"/>
        <end position="411"/>
    </location>
</feature>
<dbReference type="Gene3D" id="1.20.1250.20">
    <property type="entry name" value="MFS general substrate transporter like domains"/>
    <property type="match status" value="1"/>
</dbReference>
<evidence type="ECO:0008006" key="9">
    <source>
        <dbReference type="Google" id="ProtNLM"/>
    </source>
</evidence>
<comment type="subcellular location">
    <subcellularLocation>
        <location evidence="1">Cell membrane</location>
        <topology evidence="1">Multi-pass membrane protein</topology>
    </subcellularLocation>
</comment>
<accession>A0A2R4MB55</accession>
<dbReference type="CDD" id="cd06173">
    <property type="entry name" value="MFS_MefA_like"/>
    <property type="match status" value="1"/>
</dbReference>
<protein>
    <recommendedName>
        <fullName evidence="9">Major facilitator superfamily (MFS) profile domain-containing protein</fullName>
    </recommendedName>
</protein>
<feature type="transmembrane region" description="Helical" evidence="6">
    <location>
        <begin position="236"/>
        <end position="260"/>
    </location>
</feature>
<dbReference type="STRING" id="1122213.GCA_000423365_02091"/>
<dbReference type="EMBL" id="CP021330">
    <property type="protein sequence ID" value="AVX03240.1"/>
    <property type="molecule type" value="Genomic_DNA"/>
</dbReference>
<keyword evidence="5 6" id="KW-0472">Membrane</keyword>
<evidence type="ECO:0000256" key="3">
    <source>
        <dbReference type="ARBA" id="ARBA00022692"/>
    </source>
</evidence>
<dbReference type="AlphaFoldDB" id="A0A2R4MB55"/>
<feature type="transmembrane region" description="Helical" evidence="6">
    <location>
        <begin position="29"/>
        <end position="53"/>
    </location>
</feature>
<dbReference type="PANTHER" id="PTHR23513:SF11">
    <property type="entry name" value="STAPHYLOFERRIN A TRANSPORTER"/>
    <property type="match status" value="1"/>
</dbReference>
<organism evidence="7 8">
    <name type="scientific">Maritalea myrionectae</name>
    <dbReference type="NCBI Taxonomy" id="454601"/>
    <lineage>
        <taxon>Bacteria</taxon>
        <taxon>Pseudomonadati</taxon>
        <taxon>Pseudomonadota</taxon>
        <taxon>Alphaproteobacteria</taxon>
        <taxon>Hyphomicrobiales</taxon>
        <taxon>Devosiaceae</taxon>
        <taxon>Maritalea</taxon>
    </lineage>
</organism>
<dbReference type="PANTHER" id="PTHR23513">
    <property type="entry name" value="INTEGRAL MEMBRANE EFFLUX PROTEIN-RELATED"/>
    <property type="match status" value="1"/>
</dbReference>
<dbReference type="GO" id="GO:0022857">
    <property type="term" value="F:transmembrane transporter activity"/>
    <property type="evidence" value="ECO:0007669"/>
    <property type="project" value="InterPro"/>
</dbReference>
<dbReference type="InterPro" id="IPR036259">
    <property type="entry name" value="MFS_trans_sf"/>
</dbReference>
<feature type="transmembrane region" description="Helical" evidence="6">
    <location>
        <begin position="65"/>
        <end position="85"/>
    </location>
</feature>
<proteinExistence type="predicted"/>
<keyword evidence="2" id="KW-1003">Cell membrane</keyword>
<evidence type="ECO:0000313" key="7">
    <source>
        <dbReference type="EMBL" id="AVX03240.1"/>
    </source>
</evidence>